<evidence type="ECO:0000256" key="1">
    <source>
        <dbReference type="ARBA" id="ARBA00001917"/>
    </source>
</evidence>
<dbReference type="Proteomes" id="UP001362899">
    <property type="component" value="Unassembled WGS sequence"/>
</dbReference>
<dbReference type="Gene3D" id="3.20.20.70">
    <property type="entry name" value="Aldolase class I"/>
    <property type="match status" value="1"/>
</dbReference>
<organism evidence="6 7">
    <name type="scientific">Starmerella bacillaris</name>
    <name type="common">Yeast</name>
    <name type="synonym">Candida zemplinina</name>
    <dbReference type="NCBI Taxonomy" id="1247836"/>
    <lineage>
        <taxon>Eukaryota</taxon>
        <taxon>Fungi</taxon>
        <taxon>Dikarya</taxon>
        <taxon>Ascomycota</taxon>
        <taxon>Saccharomycotina</taxon>
        <taxon>Dipodascomycetes</taxon>
        <taxon>Dipodascales</taxon>
        <taxon>Trichomonascaceae</taxon>
        <taxon>Starmerella</taxon>
    </lineage>
</organism>
<evidence type="ECO:0000259" key="5">
    <source>
        <dbReference type="Pfam" id="PF00724"/>
    </source>
</evidence>
<keyword evidence="3" id="KW-0285">Flavoprotein</keyword>
<evidence type="ECO:0000256" key="3">
    <source>
        <dbReference type="ARBA" id="ARBA00022643"/>
    </source>
</evidence>
<dbReference type="AlphaFoldDB" id="A0AAV5RK73"/>
<dbReference type="Pfam" id="PF00724">
    <property type="entry name" value="Oxidored_FMN"/>
    <property type="match status" value="1"/>
</dbReference>
<dbReference type="FunFam" id="3.20.20.70:FF:000059">
    <property type="entry name" value="N-ethylmaleimide reductase, FMN-linked"/>
    <property type="match status" value="1"/>
</dbReference>
<dbReference type="PANTHER" id="PTHR22893:SF91">
    <property type="entry name" value="NADPH DEHYDROGENASE 2-RELATED"/>
    <property type="match status" value="1"/>
</dbReference>
<name>A0AAV5RK73_STABA</name>
<dbReference type="GO" id="GO:0016628">
    <property type="term" value="F:oxidoreductase activity, acting on the CH-CH group of donors, NAD or NADP as acceptor"/>
    <property type="evidence" value="ECO:0007669"/>
    <property type="project" value="UniProtKB-ARBA"/>
</dbReference>
<reference evidence="6 7" key="1">
    <citation type="journal article" date="2023" name="Elife">
        <title>Identification of key yeast species and microbe-microbe interactions impacting larval growth of Drosophila in the wild.</title>
        <authorList>
            <person name="Mure A."/>
            <person name="Sugiura Y."/>
            <person name="Maeda R."/>
            <person name="Honda K."/>
            <person name="Sakurai N."/>
            <person name="Takahashi Y."/>
            <person name="Watada M."/>
            <person name="Katoh T."/>
            <person name="Gotoh A."/>
            <person name="Gotoh Y."/>
            <person name="Taniguchi I."/>
            <person name="Nakamura K."/>
            <person name="Hayashi T."/>
            <person name="Katayama T."/>
            <person name="Uemura T."/>
            <person name="Hattori Y."/>
        </authorList>
    </citation>
    <scope>NUCLEOTIDE SEQUENCE [LARGE SCALE GENOMIC DNA]</scope>
    <source>
        <strain evidence="6 7">SB-73</strain>
    </source>
</reference>
<dbReference type="CDD" id="cd02933">
    <property type="entry name" value="OYE_like_FMN"/>
    <property type="match status" value="1"/>
</dbReference>
<dbReference type="EMBL" id="BTGC01000008">
    <property type="protein sequence ID" value="GMM51954.1"/>
    <property type="molecule type" value="Genomic_DNA"/>
</dbReference>
<evidence type="ECO:0000313" key="6">
    <source>
        <dbReference type="EMBL" id="GMM51954.1"/>
    </source>
</evidence>
<keyword evidence="4" id="KW-0560">Oxidoreductase</keyword>
<dbReference type="GO" id="GO:0005829">
    <property type="term" value="C:cytosol"/>
    <property type="evidence" value="ECO:0007669"/>
    <property type="project" value="UniProtKB-ARBA"/>
</dbReference>
<feature type="domain" description="NADH:flavin oxidoreductase/NADH oxidase N-terminal" evidence="5">
    <location>
        <begin position="3"/>
        <end position="334"/>
    </location>
</feature>
<comment type="caution">
    <text evidence="6">The sequence shown here is derived from an EMBL/GenBank/DDBJ whole genome shotgun (WGS) entry which is preliminary data.</text>
</comment>
<gene>
    <name evidence="6" type="ORF">DASB73_029170</name>
</gene>
<evidence type="ECO:0000256" key="2">
    <source>
        <dbReference type="ARBA" id="ARBA00005979"/>
    </source>
</evidence>
<dbReference type="InterPro" id="IPR013785">
    <property type="entry name" value="Aldolase_TIM"/>
</dbReference>
<dbReference type="InterPro" id="IPR001155">
    <property type="entry name" value="OxRdtase_FMN_N"/>
</dbReference>
<sequence length="359" mass="39521">MPSLFDPISYGSIDASNRVVMAPLTRCRATKEAVPTEVMKTYYEQRATIGLIVSEATGINRSGLGVPYAPGIWNEEQVEAWKPITKAVHDKGGKIVCQLWHMGRATHSKVTGSQPVSASPTTYPGLLHVYDGKAEPELAHELTVAEIKDIINDYKIAAKNSLAAGFDGVQIHAANGYLLHQFIGDDTNFRTDEYGGSLENKLRIIKEVVTAVVEAVGADKTGIRFSTNGPIQGVFVQDNEHVYLELAKFLNEKKVAFVGLRESSESSTFMDKTTQPKIGKKFAKVFNGKSILNQDYTREEAIKVVESGEADAISFGRATITNPDIVDKLKNNIPFVVREDAIKYWYSRGAEGYTVWPSK</sequence>
<dbReference type="PANTHER" id="PTHR22893">
    <property type="entry name" value="NADH OXIDOREDUCTASE-RELATED"/>
    <property type="match status" value="1"/>
</dbReference>
<dbReference type="SUPFAM" id="SSF51395">
    <property type="entry name" value="FMN-linked oxidoreductases"/>
    <property type="match status" value="1"/>
</dbReference>
<accession>A0AAV5RK73</accession>
<comment type="similarity">
    <text evidence="2">Belongs to the NADH:flavin oxidoreductase/NADH oxidase family.</text>
</comment>
<dbReference type="InterPro" id="IPR045247">
    <property type="entry name" value="Oye-like"/>
</dbReference>
<keyword evidence="3" id="KW-0288">FMN</keyword>
<protein>
    <recommendedName>
        <fullName evidence="5">NADH:flavin oxidoreductase/NADH oxidase N-terminal domain-containing protein</fullName>
    </recommendedName>
</protein>
<dbReference type="GO" id="GO:0010181">
    <property type="term" value="F:FMN binding"/>
    <property type="evidence" value="ECO:0007669"/>
    <property type="project" value="InterPro"/>
</dbReference>
<keyword evidence="7" id="KW-1185">Reference proteome</keyword>
<evidence type="ECO:0000256" key="4">
    <source>
        <dbReference type="ARBA" id="ARBA00023002"/>
    </source>
</evidence>
<comment type="cofactor">
    <cofactor evidence="1">
        <name>FMN</name>
        <dbReference type="ChEBI" id="CHEBI:58210"/>
    </cofactor>
</comment>
<proteinExistence type="inferred from homology"/>
<evidence type="ECO:0000313" key="7">
    <source>
        <dbReference type="Proteomes" id="UP001362899"/>
    </source>
</evidence>